<sequence>MGPTSLVGAFVIGSVPRDLGGELHRSDTGEILGEETISEQEALVREVWSHALGDPVGGVV</sequence>
<gene>
    <name evidence="1" type="ORF">AVDCRST_MAG01-01-3446</name>
</gene>
<dbReference type="EMBL" id="CADCUW010000448">
    <property type="protein sequence ID" value="CAA9438604.1"/>
    <property type="molecule type" value="Genomic_DNA"/>
</dbReference>
<evidence type="ECO:0000313" key="1">
    <source>
        <dbReference type="EMBL" id="CAA9438604.1"/>
    </source>
</evidence>
<accession>A0A6J4QAV8</accession>
<protein>
    <submittedName>
        <fullName evidence="1">Uncharacterized protein</fullName>
    </submittedName>
</protein>
<proteinExistence type="predicted"/>
<name>A0A6J4QAV8_9ACTN</name>
<reference evidence="1" key="1">
    <citation type="submission" date="2020-02" db="EMBL/GenBank/DDBJ databases">
        <authorList>
            <person name="Meier V. D."/>
        </authorList>
    </citation>
    <scope>NUCLEOTIDE SEQUENCE</scope>
    <source>
        <strain evidence="1">AVDCRST_MAG01</strain>
    </source>
</reference>
<dbReference type="AlphaFoldDB" id="A0A6J4QAV8"/>
<organism evidence="1">
    <name type="scientific">uncultured Rubrobacteraceae bacterium</name>
    <dbReference type="NCBI Taxonomy" id="349277"/>
    <lineage>
        <taxon>Bacteria</taxon>
        <taxon>Bacillati</taxon>
        <taxon>Actinomycetota</taxon>
        <taxon>Rubrobacteria</taxon>
        <taxon>Rubrobacterales</taxon>
        <taxon>Rubrobacteraceae</taxon>
        <taxon>environmental samples</taxon>
    </lineage>
</organism>